<dbReference type="InterPro" id="IPR009057">
    <property type="entry name" value="Homeodomain-like_sf"/>
</dbReference>
<proteinExistence type="predicted"/>
<evidence type="ECO:0000256" key="1">
    <source>
        <dbReference type="ARBA" id="ARBA00023125"/>
    </source>
</evidence>
<evidence type="ECO:0000259" key="4">
    <source>
        <dbReference type="PROSITE" id="PS50977"/>
    </source>
</evidence>
<dbReference type="Pfam" id="PF17940">
    <property type="entry name" value="TetR_C_31"/>
    <property type="match status" value="1"/>
</dbReference>
<accession>A0ABP5EZJ4</accession>
<name>A0ABP5EZJ4_9ACTN</name>
<dbReference type="RefSeq" id="WP_344165136.1">
    <property type="nucleotide sequence ID" value="NZ_BAAAPC010000024.1"/>
</dbReference>
<dbReference type="EMBL" id="BAAAPC010000024">
    <property type="protein sequence ID" value="GAA2012036.1"/>
    <property type="molecule type" value="Genomic_DNA"/>
</dbReference>
<feature type="DNA-binding region" description="H-T-H motif" evidence="2">
    <location>
        <begin position="28"/>
        <end position="47"/>
    </location>
</feature>
<evidence type="ECO:0000256" key="2">
    <source>
        <dbReference type="PROSITE-ProRule" id="PRU00335"/>
    </source>
</evidence>
<dbReference type="Proteomes" id="UP001501585">
    <property type="component" value="Unassembled WGS sequence"/>
</dbReference>
<dbReference type="PROSITE" id="PS50977">
    <property type="entry name" value="HTH_TETR_2"/>
    <property type="match status" value="1"/>
</dbReference>
<reference evidence="6" key="1">
    <citation type="journal article" date="2019" name="Int. J. Syst. Evol. Microbiol.">
        <title>The Global Catalogue of Microorganisms (GCM) 10K type strain sequencing project: providing services to taxonomists for standard genome sequencing and annotation.</title>
        <authorList>
            <consortium name="The Broad Institute Genomics Platform"/>
            <consortium name="The Broad Institute Genome Sequencing Center for Infectious Disease"/>
            <person name="Wu L."/>
            <person name="Ma J."/>
        </authorList>
    </citation>
    <scope>NUCLEOTIDE SEQUENCE [LARGE SCALE GENOMIC DNA]</scope>
    <source>
        <strain evidence="6">JCM 15313</strain>
    </source>
</reference>
<feature type="region of interest" description="Disordered" evidence="3">
    <location>
        <begin position="194"/>
        <end position="220"/>
    </location>
</feature>
<organism evidence="5 6">
    <name type="scientific">Nocardiopsis rhodophaea</name>
    <dbReference type="NCBI Taxonomy" id="280238"/>
    <lineage>
        <taxon>Bacteria</taxon>
        <taxon>Bacillati</taxon>
        <taxon>Actinomycetota</taxon>
        <taxon>Actinomycetes</taxon>
        <taxon>Streptosporangiales</taxon>
        <taxon>Nocardiopsidaceae</taxon>
        <taxon>Nocardiopsis</taxon>
    </lineage>
</organism>
<sequence>MTHNPRRRAALCDAALAVLARHGARGLTFRAVDGQAHVPTGTASNYFTSRDDLLAQAGRHLYVRLAPDPDEVREHMSGPRTRTMVTELMRWLLRRITDQRDLYLALLELRLEATRRPELREALTRTIREDLDANVRGHLKAGLPGDRTTVVLLYLAMNGLMVEHLTLPGVLGDADTEQLIAALVAHLVPQESPAAASRDCVPDALPDTGVRRAEDRPSRR</sequence>
<keyword evidence="6" id="KW-1185">Reference proteome</keyword>
<dbReference type="Gene3D" id="1.10.357.10">
    <property type="entry name" value="Tetracycline Repressor, domain 2"/>
    <property type="match status" value="1"/>
</dbReference>
<gene>
    <name evidence="5" type="ORF">GCM10009799_45410</name>
</gene>
<keyword evidence="1 2" id="KW-0238">DNA-binding</keyword>
<comment type="caution">
    <text evidence="5">The sequence shown here is derived from an EMBL/GenBank/DDBJ whole genome shotgun (WGS) entry which is preliminary data.</text>
</comment>
<evidence type="ECO:0000313" key="6">
    <source>
        <dbReference type="Proteomes" id="UP001501585"/>
    </source>
</evidence>
<feature type="domain" description="HTH tetR-type" evidence="4">
    <location>
        <begin position="5"/>
        <end position="65"/>
    </location>
</feature>
<evidence type="ECO:0000313" key="5">
    <source>
        <dbReference type="EMBL" id="GAA2012036.1"/>
    </source>
</evidence>
<protein>
    <submittedName>
        <fullName evidence="5">TetR/AcrR family transcriptional regulator</fullName>
    </submittedName>
</protein>
<dbReference type="InterPro" id="IPR001647">
    <property type="entry name" value="HTH_TetR"/>
</dbReference>
<feature type="compositionally biased region" description="Basic and acidic residues" evidence="3">
    <location>
        <begin position="209"/>
        <end position="220"/>
    </location>
</feature>
<dbReference type="InterPro" id="IPR041583">
    <property type="entry name" value="TetR_C_31"/>
</dbReference>
<dbReference type="SUPFAM" id="SSF46689">
    <property type="entry name" value="Homeodomain-like"/>
    <property type="match status" value="1"/>
</dbReference>
<evidence type="ECO:0000256" key="3">
    <source>
        <dbReference type="SAM" id="MobiDB-lite"/>
    </source>
</evidence>
<dbReference type="Pfam" id="PF00440">
    <property type="entry name" value="TetR_N"/>
    <property type="match status" value="1"/>
</dbReference>